<dbReference type="SMART" id="SM01373">
    <property type="entry name" value="MAGE"/>
    <property type="match status" value="1"/>
</dbReference>
<protein>
    <recommendedName>
        <fullName evidence="2">MAGE domain-containing protein</fullName>
    </recommendedName>
</protein>
<dbReference type="Proteomes" id="UP000322234">
    <property type="component" value="Unassembled WGS sequence"/>
</dbReference>
<dbReference type="AlphaFoldDB" id="A0A6B0S674"/>
<dbReference type="PANTHER" id="PTHR11736">
    <property type="entry name" value="MELANOMA-ASSOCIATED ANTIGEN MAGE ANTIGEN"/>
    <property type="match status" value="1"/>
</dbReference>
<keyword evidence="4" id="KW-1185">Reference proteome</keyword>
<dbReference type="EMBL" id="VBQZ03000221">
    <property type="protein sequence ID" value="MXQ98159.1"/>
    <property type="molecule type" value="Genomic_DNA"/>
</dbReference>
<dbReference type="GO" id="GO:0000122">
    <property type="term" value="P:negative regulation of transcription by RNA polymerase II"/>
    <property type="evidence" value="ECO:0007669"/>
    <property type="project" value="TreeGrafter"/>
</dbReference>
<evidence type="ECO:0000256" key="1">
    <source>
        <dbReference type="SAM" id="MobiDB-lite"/>
    </source>
</evidence>
<reference evidence="3" key="1">
    <citation type="submission" date="2019-10" db="EMBL/GenBank/DDBJ databases">
        <title>The sequence and de novo assembly of the wild yak genome.</title>
        <authorList>
            <person name="Liu Y."/>
        </authorList>
    </citation>
    <scope>NUCLEOTIDE SEQUENCE [LARGE SCALE GENOMIC DNA]</scope>
    <source>
        <strain evidence="3">WY2019</strain>
    </source>
</reference>
<organism evidence="3 4">
    <name type="scientific">Bos mutus</name>
    <name type="common">wild yak</name>
    <dbReference type="NCBI Taxonomy" id="72004"/>
    <lineage>
        <taxon>Eukaryota</taxon>
        <taxon>Metazoa</taxon>
        <taxon>Chordata</taxon>
        <taxon>Craniata</taxon>
        <taxon>Vertebrata</taxon>
        <taxon>Euteleostomi</taxon>
        <taxon>Mammalia</taxon>
        <taxon>Eutheria</taxon>
        <taxon>Laurasiatheria</taxon>
        <taxon>Artiodactyla</taxon>
        <taxon>Ruminantia</taxon>
        <taxon>Pecora</taxon>
        <taxon>Bovidae</taxon>
        <taxon>Bovinae</taxon>
        <taxon>Bos</taxon>
    </lineage>
</organism>
<evidence type="ECO:0000259" key="2">
    <source>
        <dbReference type="PROSITE" id="PS50838"/>
    </source>
</evidence>
<dbReference type="InterPro" id="IPR041899">
    <property type="entry name" value="MAGE_WH2"/>
</dbReference>
<dbReference type="FunFam" id="1.10.10.1210:FF:000001">
    <property type="entry name" value="melanoma-associated antigen D1"/>
    <property type="match status" value="1"/>
</dbReference>
<feature type="domain" description="MAGE" evidence="2">
    <location>
        <begin position="1"/>
        <end position="63"/>
    </location>
</feature>
<dbReference type="PANTHER" id="PTHR11736:SF153">
    <property type="entry name" value="MELANOMA-ASSOCIATED ANTIGEN 10"/>
    <property type="match status" value="1"/>
</dbReference>
<dbReference type="PROSITE" id="PS50838">
    <property type="entry name" value="MAGE"/>
    <property type="match status" value="1"/>
</dbReference>
<dbReference type="InterPro" id="IPR037445">
    <property type="entry name" value="MAGE"/>
</dbReference>
<gene>
    <name evidence="3" type="ORF">E5288_WYG020470</name>
</gene>
<evidence type="ECO:0000313" key="4">
    <source>
        <dbReference type="Proteomes" id="UP000322234"/>
    </source>
</evidence>
<evidence type="ECO:0000313" key="3">
    <source>
        <dbReference type="EMBL" id="MXQ98159.1"/>
    </source>
</evidence>
<sequence length="159" mass="18131">MGVCPRREHYIYGEPKELLTQVWVWEVYLEYQQVSDSDPARYEFLWGPRAYAETSKFKVLAYLDSQLKRSQLLPDPLQRLRGRRKGDSEPEQPAWLLPGPHPAACPGGQEGRLILPSVIEEGTVSLLSSESPGPLGEPSVWHLRVPVLYTDMETHLCFL</sequence>
<name>A0A6B0S674_9CETA</name>
<dbReference type="InterPro" id="IPR002190">
    <property type="entry name" value="MHD_dom"/>
</dbReference>
<dbReference type="Gene3D" id="1.10.10.1210">
    <property type="entry name" value="MAGE homology domain, winged helix WH2 motif"/>
    <property type="match status" value="1"/>
</dbReference>
<dbReference type="GO" id="GO:0005634">
    <property type="term" value="C:nucleus"/>
    <property type="evidence" value="ECO:0007669"/>
    <property type="project" value="TreeGrafter"/>
</dbReference>
<accession>A0A6B0S674</accession>
<comment type="caution">
    <text evidence="3">The sequence shown here is derived from an EMBL/GenBank/DDBJ whole genome shotgun (WGS) entry which is preliminary data.</text>
</comment>
<proteinExistence type="predicted"/>
<feature type="region of interest" description="Disordered" evidence="1">
    <location>
        <begin position="78"/>
        <end position="99"/>
    </location>
</feature>